<dbReference type="EMBL" id="JAMJEV010000011">
    <property type="protein sequence ID" value="MDO0824043.1"/>
    <property type="molecule type" value="Genomic_DNA"/>
</dbReference>
<dbReference type="Proteomes" id="UP001176021">
    <property type="component" value="Unassembled WGS sequence"/>
</dbReference>
<reference evidence="1" key="1">
    <citation type="submission" date="2022-05" db="EMBL/GenBank/DDBJ databases">
        <title>Expanded diversity of anoxic marine methylotrophy in a Black Sea sulfate reducing microorganism.</title>
        <authorList>
            <person name="Fischer P.Q."/>
            <person name="Stams A.J.M."/>
            <person name="Villanueva L."/>
            <person name="Sousa D.Z."/>
        </authorList>
    </citation>
    <scope>NUCLEOTIDE SEQUENCE</scope>
    <source>
        <strain evidence="1">P130</strain>
    </source>
</reference>
<gene>
    <name evidence="1" type="ORF">M8H41_14470</name>
</gene>
<protein>
    <submittedName>
        <fullName evidence="1">Uncharacterized protein</fullName>
    </submittedName>
</protein>
<keyword evidence="2" id="KW-1185">Reference proteome</keyword>
<comment type="caution">
    <text evidence="1">The sequence shown here is derived from an EMBL/GenBank/DDBJ whole genome shotgun (WGS) entry which is preliminary data.</text>
</comment>
<organism evidence="1 2">
    <name type="scientific">Desulfosporosinus nitroreducens</name>
    <dbReference type="NCBI Taxonomy" id="2018668"/>
    <lineage>
        <taxon>Bacteria</taxon>
        <taxon>Bacillati</taxon>
        <taxon>Bacillota</taxon>
        <taxon>Clostridia</taxon>
        <taxon>Eubacteriales</taxon>
        <taxon>Desulfitobacteriaceae</taxon>
        <taxon>Desulfosporosinus</taxon>
    </lineage>
</organism>
<sequence length="113" mass="13085">MYKAQAPNNKVIREKAIIKAIEETIETHGHPFFFQYHHGLFINIPTNDFQVSKIGNYGGLNFYHGEAMPITLSQNYVSIEPVKTPDNLNRDLKACFLIRQECTKEVLGWLCWE</sequence>
<evidence type="ECO:0000313" key="1">
    <source>
        <dbReference type="EMBL" id="MDO0824043.1"/>
    </source>
</evidence>
<dbReference type="RefSeq" id="WP_302049086.1">
    <property type="nucleotide sequence ID" value="NZ_JAMJEV010000011.1"/>
</dbReference>
<name>A0ABT8QVH4_9FIRM</name>
<evidence type="ECO:0000313" key="2">
    <source>
        <dbReference type="Proteomes" id="UP001176021"/>
    </source>
</evidence>
<accession>A0ABT8QVH4</accession>
<proteinExistence type="predicted"/>